<organism evidence="2 3">
    <name type="scientific">Puccinia sorghi</name>
    <dbReference type="NCBI Taxonomy" id="27349"/>
    <lineage>
        <taxon>Eukaryota</taxon>
        <taxon>Fungi</taxon>
        <taxon>Dikarya</taxon>
        <taxon>Basidiomycota</taxon>
        <taxon>Pucciniomycotina</taxon>
        <taxon>Pucciniomycetes</taxon>
        <taxon>Pucciniales</taxon>
        <taxon>Pucciniaceae</taxon>
        <taxon>Puccinia</taxon>
    </lineage>
</organism>
<name>A0A0L6V861_9BASI</name>
<dbReference type="EMBL" id="LAVV01007320">
    <property type="protein sequence ID" value="KNZ56315.1"/>
    <property type="molecule type" value="Genomic_DNA"/>
</dbReference>
<proteinExistence type="predicted"/>
<dbReference type="AlphaFoldDB" id="A0A0L6V861"/>
<dbReference type="Proteomes" id="UP000037035">
    <property type="component" value="Unassembled WGS sequence"/>
</dbReference>
<sequence>MNLVSQIKPWVHVVATKGFLDYAEIDTNYFIGNFPQMVDLYATDSDQVRLFLSFLIKFWHFKKNLETMQISLSIFFFRSFPPNPNNNKNFCHPFPSLFLLGSQKSTANWSRSMTLFVNWIRLNNYLLSMRLIILLYYVGGRMSLKSDFDINLQRTLLNNIPQQSSSSNLQALSLYSHFFLSSLSPPCIIVSFFHFFTIHKFLTHTSCFSTLTKCSRTSSVLSLVETQSHPALVCHASHSQLRHISLSTYFFSSILQHKSQDTISQFNEQMNWYLAYQYLA</sequence>
<feature type="transmembrane region" description="Helical" evidence="1">
    <location>
        <begin position="122"/>
        <end position="139"/>
    </location>
</feature>
<evidence type="ECO:0000313" key="3">
    <source>
        <dbReference type="Proteomes" id="UP000037035"/>
    </source>
</evidence>
<protein>
    <submittedName>
        <fullName evidence="2">Uncharacterized protein</fullName>
    </submittedName>
</protein>
<keyword evidence="1" id="KW-1133">Transmembrane helix</keyword>
<keyword evidence="1" id="KW-0812">Transmembrane</keyword>
<feature type="transmembrane region" description="Helical" evidence="1">
    <location>
        <begin position="174"/>
        <end position="196"/>
    </location>
</feature>
<accession>A0A0L6V861</accession>
<keyword evidence="1" id="KW-0472">Membrane</keyword>
<reference evidence="2 3" key="1">
    <citation type="submission" date="2015-08" db="EMBL/GenBank/DDBJ databases">
        <title>Next Generation Sequencing and Analysis of the Genome of Puccinia sorghi L Schw, the Causal Agent of Maize Common Rust.</title>
        <authorList>
            <person name="Rochi L."/>
            <person name="Burguener G."/>
            <person name="Darino M."/>
            <person name="Turjanski A."/>
            <person name="Kreff E."/>
            <person name="Dieguez M.J."/>
            <person name="Sacco F."/>
        </authorList>
    </citation>
    <scope>NUCLEOTIDE SEQUENCE [LARGE SCALE GENOMIC DNA]</scope>
    <source>
        <strain evidence="2 3">RO10H11247</strain>
    </source>
</reference>
<gene>
    <name evidence="2" type="ORF">VP01_2435g1</name>
</gene>
<dbReference type="STRING" id="27349.A0A0L6V861"/>
<evidence type="ECO:0000313" key="2">
    <source>
        <dbReference type="EMBL" id="KNZ56315.1"/>
    </source>
</evidence>
<dbReference type="OrthoDB" id="10266039at2759"/>
<comment type="caution">
    <text evidence="2">The sequence shown here is derived from an EMBL/GenBank/DDBJ whole genome shotgun (WGS) entry which is preliminary data.</text>
</comment>
<dbReference type="VEuPathDB" id="FungiDB:VP01_2435g1"/>
<keyword evidence="3" id="KW-1185">Reference proteome</keyword>
<evidence type="ECO:0000256" key="1">
    <source>
        <dbReference type="SAM" id="Phobius"/>
    </source>
</evidence>